<dbReference type="Proteomes" id="UP000183832">
    <property type="component" value="Unassembled WGS sequence"/>
</dbReference>
<protein>
    <submittedName>
        <fullName evidence="2">CLUMA_CG006182, isoform A</fullName>
    </submittedName>
</protein>
<evidence type="ECO:0000313" key="2">
    <source>
        <dbReference type="EMBL" id="CRK92624.1"/>
    </source>
</evidence>
<keyword evidence="3" id="KW-1185">Reference proteome</keyword>
<evidence type="ECO:0000313" key="3">
    <source>
        <dbReference type="Proteomes" id="UP000183832"/>
    </source>
</evidence>
<sequence length="94" mass="11185">MVVNWSINAFQSLLALSKYNLALWKIHSKMICWDQQRNERKTENSYVRQLVAKTTNHINKNEKLTSSRKENKTKNKNSYEVVLKQRQRKSSRCA</sequence>
<evidence type="ECO:0000256" key="1">
    <source>
        <dbReference type="SAM" id="MobiDB-lite"/>
    </source>
</evidence>
<accession>A0A1J1HX21</accession>
<dbReference type="EMBL" id="CVRI01000033">
    <property type="protein sequence ID" value="CRK92624.1"/>
    <property type="molecule type" value="Genomic_DNA"/>
</dbReference>
<feature type="compositionally biased region" description="Basic and acidic residues" evidence="1">
    <location>
        <begin position="59"/>
        <end position="73"/>
    </location>
</feature>
<feature type="compositionally biased region" description="Basic residues" evidence="1">
    <location>
        <begin position="85"/>
        <end position="94"/>
    </location>
</feature>
<dbReference type="AlphaFoldDB" id="A0A1J1HX21"/>
<proteinExistence type="predicted"/>
<feature type="region of interest" description="Disordered" evidence="1">
    <location>
        <begin position="57"/>
        <end position="94"/>
    </location>
</feature>
<name>A0A1J1HX21_9DIPT</name>
<reference evidence="2 3" key="1">
    <citation type="submission" date="2015-04" db="EMBL/GenBank/DDBJ databases">
        <authorList>
            <person name="Syromyatnikov M.Y."/>
            <person name="Popov V.N."/>
        </authorList>
    </citation>
    <scope>NUCLEOTIDE SEQUENCE [LARGE SCALE GENOMIC DNA]</scope>
</reference>
<gene>
    <name evidence="2" type="ORF">CLUMA_CG006182</name>
</gene>
<organism evidence="2 3">
    <name type="scientific">Clunio marinus</name>
    <dbReference type="NCBI Taxonomy" id="568069"/>
    <lineage>
        <taxon>Eukaryota</taxon>
        <taxon>Metazoa</taxon>
        <taxon>Ecdysozoa</taxon>
        <taxon>Arthropoda</taxon>
        <taxon>Hexapoda</taxon>
        <taxon>Insecta</taxon>
        <taxon>Pterygota</taxon>
        <taxon>Neoptera</taxon>
        <taxon>Endopterygota</taxon>
        <taxon>Diptera</taxon>
        <taxon>Nematocera</taxon>
        <taxon>Chironomoidea</taxon>
        <taxon>Chironomidae</taxon>
        <taxon>Clunio</taxon>
    </lineage>
</organism>